<keyword evidence="2" id="KW-1185">Reference proteome</keyword>
<name>A0ACC2P0G7_9HYME</name>
<dbReference type="Proteomes" id="UP001239111">
    <property type="component" value="Chromosome 2"/>
</dbReference>
<proteinExistence type="predicted"/>
<reference evidence="1" key="1">
    <citation type="submission" date="2023-04" db="EMBL/GenBank/DDBJ databases">
        <title>A chromosome-level genome assembly of the parasitoid wasp Eretmocerus hayati.</title>
        <authorList>
            <person name="Zhong Y."/>
            <person name="Liu S."/>
            <person name="Liu Y."/>
        </authorList>
    </citation>
    <scope>NUCLEOTIDE SEQUENCE</scope>
    <source>
        <strain evidence="1">ZJU_SS_LIU_2023</strain>
    </source>
</reference>
<dbReference type="EMBL" id="CM056742">
    <property type="protein sequence ID" value="KAJ8675942.1"/>
    <property type="molecule type" value="Genomic_DNA"/>
</dbReference>
<accession>A0ACC2P0G7</accession>
<sequence>MAIRTVLVSIILLSLMTSGMGDENQQYLEYIIEYMRKNLSTYQVTVAVKSLKKLRPLTSHIVKRMVDEFSSVVIDTDSSYEDSSSMISEKLWNQTSDQSKLKIGIIDLQSFGTNELQELFDLLKFFTKYSPYIREKCLIFLLNRDSINLEPFLRFAWAKDYLDLTIVQWGQTLSRKTFIPIKNWKPNIVIHTLNSFKDIYSKKLLTKDSDLFPNKLKDLHGYHLYVEVHELANSVELMRNYTGLDPWGKVSGHDVFLTKLLAETFNFEAIPQIIQENVAGTISSLNRYVLSDESSMQPIDFYSNLIRLNHSDDSWRIKSNHIKFRNLSADYAPFPKLQKVSLIIFQRKVMETVISFSFVITVNVYLAIGVIFIIFPRILRLNCEIWSISNIAKTLLGGSIESQSRIRLPEKILLMNLYAVSFVMITLTQDELLEISLSQRQLLKFKTLQDIADSAVNLRVNNFTRQLLLKYGEHHPTLEKIATRSIITDDFDPYNESGLNADIDGAIYGYTGCNPHDIFPNVYNNDDIWFITTIEEHISMHLPVLVVRKNLPLRDSFETVLQKSFERGLMSGYAKIHLDHFFRLSLNQSSKNMEVQSHNTSENDKVIEMPLNDRLVIIISIGYLLSAVTLTSEIIIKKLKLNLSGWLQINFNRWNG</sequence>
<evidence type="ECO:0000313" key="2">
    <source>
        <dbReference type="Proteomes" id="UP001239111"/>
    </source>
</evidence>
<gene>
    <name evidence="1" type="ORF">QAD02_011728</name>
</gene>
<evidence type="ECO:0000313" key="1">
    <source>
        <dbReference type="EMBL" id="KAJ8675942.1"/>
    </source>
</evidence>
<comment type="caution">
    <text evidence="1">The sequence shown here is derived from an EMBL/GenBank/DDBJ whole genome shotgun (WGS) entry which is preliminary data.</text>
</comment>
<organism evidence="1 2">
    <name type="scientific">Eretmocerus hayati</name>
    <dbReference type="NCBI Taxonomy" id="131215"/>
    <lineage>
        <taxon>Eukaryota</taxon>
        <taxon>Metazoa</taxon>
        <taxon>Ecdysozoa</taxon>
        <taxon>Arthropoda</taxon>
        <taxon>Hexapoda</taxon>
        <taxon>Insecta</taxon>
        <taxon>Pterygota</taxon>
        <taxon>Neoptera</taxon>
        <taxon>Endopterygota</taxon>
        <taxon>Hymenoptera</taxon>
        <taxon>Apocrita</taxon>
        <taxon>Proctotrupomorpha</taxon>
        <taxon>Chalcidoidea</taxon>
        <taxon>Aphelinidae</taxon>
        <taxon>Aphelininae</taxon>
        <taxon>Eretmocerus</taxon>
    </lineage>
</organism>
<protein>
    <submittedName>
        <fullName evidence="1">Uncharacterized protein</fullName>
    </submittedName>
</protein>